<evidence type="ECO:0000313" key="3">
    <source>
        <dbReference type="Proteomes" id="UP000886886"/>
    </source>
</evidence>
<dbReference type="Gene3D" id="3.20.20.210">
    <property type="match status" value="1"/>
</dbReference>
<dbReference type="InterPro" id="IPR000257">
    <property type="entry name" value="Uroporphyrinogen_deCOase"/>
</dbReference>
<gene>
    <name evidence="2" type="ORF">IAB26_01060</name>
</gene>
<organism evidence="2 3">
    <name type="scientific">Candidatus Limivivens merdigallinarum</name>
    <dbReference type="NCBI Taxonomy" id="2840859"/>
    <lineage>
        <taxon>Bacteria</taxon>
        <taxon>Bacillati</taxon>
        <taxon>Bacillota</taxon>
        <taxon>Clostridia</taxon>
        <taxon>Lachnospirales</taxon>
        <taxon>Lachnospiraceae</taxon>
        <taxon>Lachnospiraceae incertae sedis</taxon>
        <taxon>Candidatus Limivivens</taxon>
    </lineage>
</organism>
<feature type="domain" description="Uroporphyrinogen decarboxylase (URO-D)" evidence="1">
    <location>
        <begin position="196"/>
        <end position="358"/>
    </location>
</feature>
<sequence>MENNALLEQKRSNLIKTLNREEPDYVPNLITASCATVAWTGQKVTDIIDDPEAYVKALTDVFGEMWADGNIFMATLFTPKRSEIFETVQNKFGPDGVTPEHIQASPMKPDEYDQFNSDFRGFITNVLLPRMYPRLYTDREYAKKALKVYAEDGFYCMAQLTALTTKTLEEKYGITDVVTFADNWEHPMDSLFDRFRGFRGTLTDLRRHPDDVKAALETIWQNKTLPAIQKPLSGHMPYACQMPHIPAYLSPKQFDELYWPYEKKLIERVANAGHKTYIMLEGHWNRVWEHFLELPKDCCILHVDDDDLFEAYKVLGRHQIIMGGIKMSDIRSGTIDTLKDKIKRIIDTCAPGGGFMFSSDKAWIAPGDVNQVLIDAFNFAHEYSSKR</sequence>
<name>A0A9D0ZUV6_9FIRM</name>
<dbReference type="GO" id="GO:0006779">
    <property type="term" value="P:porphyrin-containing compound biosynthetic process"/>
    <property type="evidence" value="ECO:0007669"/>
    <property type="project" value="InterPro"/>
</dbReference>
<proteinExistence type="predicted"/>
<dbReference type="Pfam" id="PF01208">
    <property type="entry name" value="URO-D"/>
    <property type="match status" value="1"/>
</dbReference>
<dbReference type="Proteomes" id="UP000886886">
    <property type="component" value="Unassembled WGS sequence"/>
</dbReference>
<comment type="caution">
    <text evidence="2">The sequence shown here is derived from an EMBL/GenBank/DDBJ whole genome shotgun (WGS) entry which is preliminary data.</text>
</comment>
<dbReference type="EMBL" id="DVFT01000014">
    <property type="protein sequence ID" value="HIQ95128.1"/>
    <property type="molecule type" value="Genomic_DNA"/>
</dbReference>
<dbReference type="GO" id="GO:0004853">
    <property type="term" value="F:uroporphyrinogen decarboxylase activity"/>
    <property type="evidence" value="ECO:0007669"/>
    <property type="project" value="InterPro"/>
</dbReference>
<dbReference type="SUPFAM" id="SSF51726">
    <property type="entry name" value="UROD/MetE-like"/>
    <property type="match status" value="1"/>
</dbReference>
<dbReference type="AlphaFoldDB" id="A0A9D0ZUV6"/>
<dbReference type="InterPro" id="IPR038071">
    <property type="entry name" value="UROD/MetE-like_sf"/>
</dbReference>
<evidence type="ECO:0000259" key="1">
    <source>
        <dbReference type="Pfam" id="PF01208"/>
    </source>
</evidence>
<protein>
    <recommendedName>
        <fullName evidence="1">Uroporphyrinogen decarboxylase (URO-D) domain-containing protein</fullName>
    </recommendedName>
</protein>
<reference evidence="2" key="1">
    <citation type="submission" date="2020-10" db="EMBL/GenBank/DDBJ databases">
        <authorList>
            <person name="Gilroy R."/>
        </authorList>
    </citation>
    <scope>NUCLEOTIDE SEQUENCE</scope>
    <source>
        <strain evidence="2">ChiSjej3B21-11622</strain>
    </source>
</reference>
<evidence type="ECO:0000313" key="2">
    <source>
        <dbReference type="EMBL" id="HIQ95128.1"/>
    </source>
</evidence>
<reference evidence="2" key="2">
    <citation type="journal article" date="2021" name="PeerJ">
        <title>Extensive microbial diversity within the chicken gut microbiome revealed by metagenomics and culture.</title>
        <authorList>
            <person name="Gilroy R."/>
            <person name="Ravi A."/>
            <person name="Getino M."/>
            <person name="Pursley I."/>
            <person name="Horton D.L."/>
            <person name="Alikhan N.F."/>
            <person name="Baker D."/>
            <person name="Gharbi K."/>
            <person name="Hall N."/>
            <person name="Watson M."/>
            <person name="Adriaenssens E.M."/>
            <person name="Foster-Nyarko E."/>
            <person name="Jarju S."/>
            <person name="Secka A."/>
            <person name="Antonio M."/>
            <person name="Oren A."/>
            <person name="Chaudhuri R.R."/>
            <person name="La Ragione R."/>
            <person name="Hildebrand F."/>
            <person name="Pallen M.J."/>
        </authorList>
    </citation>
    <scope>NUCLEOTIDE SEQUENCE</scope>
    <source>
        <strain evidence="2">ChiSjej3B21-11622</strain>
    </source>
</reference>
<accession>A0A9D0ZUV6</accession>